<evidence type="ECO:0000256" key="1">
    <source>
        <dbReference type="SAM" id="MobiDB-lite"/>
    </source>
</evidence>
<feature type="compositionally biased region" description="Basic and acidic residues" evidence="1">
    <location>
        <begin position="87"/>
        <end position="99"/>
    </location>
</feature>
<dbReference type="AlphaFoldDB" id="A0A0B7N2J9"/>
<evidence type="ECO:0000313" key="3">
    <source>
        <dbReference type="Proteomes" id="UP000054107"/>
    </source>
</evidence>
<accession>A0A0B7N2J9</accession>
<feature type="compositionally biased region" description="Polar residues" evidence="1">
    <location>
        <begin position="28"/>
        <end position="43"/>
    </location>
</feature>
<protein>
    <submittedName>
        <fullName evidence="2">Uncharacterized protein</fullName>
    </submittedName>
</protein>
<feature type="compositionally biased region" description="Basic and acidic residues" evidence="1">
    <location>
        <begin position="112"/>
        <end position="123"/>
    </location>
</feature>
<dbReference type="EMBL" id="LN728020">
    <property type="protein sequence ID" value="CEP12506.1"/>
    <property type="molecule type" value="Genomic_DNA"/>
</dbReference>
<proteinExistence type="predicted"/>
<dbReference type="OrthoDB" id="2227251at2759"/>
<feature type="compositionally biased region" description="Polar residues" evidence="1">
    <location>
        <begin position="1"/>
        <end position="10"/>
    </location>
</feature>
<gene>
    <name evidence="2" type="primary">PARPA_06474.1 scaffold 22648</name>
</gene>
<organism evidence="2 3">
    <name type="scientific">Parasitella parasitica</name>
    <dbReference type="NCBI Taxonomy" id="35722"/>
    <lineage>
        <taxon>Eukaryota</taxon>
        <taxon>Fungi</taxon>
        <taxon>Fungi incertae sedis</taxon>
        <taxon>Mucoromycota</taxon>
        <taxon>Mucoromycotina</taxon>
        <taxon>Mucoromycetes</taxon>
        <taxon>Mucorales</taxon>
        <taxon>Mucorineae</taxon>
        <taxon>Mucoraceae</taxon>
        <taxon>Parasitella</taxon>
    </lineage>
</organism>
<feature type="region of interest" description="Disordered" evidence="1">
    <location>
        <begin position="1"/>
        <end position="134"/>
    </location>
</feature>
<dbReference type="Proteomes" id="UP000054107">
    <property type="component" value="Unassembled WGS sequence"/>
</dbReference>
<feature type="compositionally biased region" description="Basic and acidic residues" evidence="1">
    <location>
        <begin position="44"/>
        <end position="59"/>
    </location>
</feature>
<sequence>MSSNKNSPIESSADEEMSAIRQGDDSHVQLNNATLGHNMSDFSEPNHMDSRNQGDHDFTGRFNPMGGFPPTHGQHFARQLAPILGGKHVDQEEVGKDPIVDPSIQAPKLGKKRQDEPDQDRIGLDPSQSKLKLD</sequence>
<reference evidence="2 3" key="1">
    <citation type="submission" date="2014-09" db="EMBL/GenBank/DDBJ databases">
        <authorList>
            <person name="Ellenberger Sabrina"/>
        </authorList>
    </citation>
    <scope>NUCLEOTIDE SEQUENCE [LARGE SCALE GENOMIC DNA]</scope>
    <source>
        <strain evidence="2 3">CBS 412.66</strain>
    </source>
</reference>
<keyword evidence="3" id="KW-1185">Reference proteome</keyword>
<evidence type="ECO:0000313" key="2">
    <source>
        <dbReference type="EMBL" id="CEP12506.1"/>
    </source>
</evidence>
<name>A0A0B7N2J9_9FUNG</name>